<protein>
    <submittedName>
        <fullName evidence="1">Phage virion morphogensis protein</fullName>
    </submittedName>
</protein>
<organism evidence="1">
    <name type="scientific">uncultured Caudovirales phage</name>
    <dbReference type="NCBI Taxonomy" id="2100421"/>
    <lineage>
        <taxon>Viruses</taxon>
        <taxon>Duplodnaviria</taxon>
        <taxon>Heunggongvirae</taxon>
        <taxon>Uroviricota</taxon>
        <taxon>Caudoviricetes</taxon>
        <taxon>Peduoviridae</taxon>
        <taxon>Maltschvirus</taxon>
        <taxon>Maltschvirus maltsch</taxon>
    </lineage>
</organism>
<reference evidence="1" key="1">
    <citation type="submission" date="2020-05" db="EMBL/GenBank/DDBJ databases">
        <authorList>
            <person name="Chiriac C."/>
            <person name="Salcher M."/>
            <person name="Ghai R."/>
            <person name="Kavagutti S V."/>
        </authorList>
    </citation>
    <scope>NUCLEOTIDE SEQUENCE</scope>
</reference>
<evidence type="ECO:0000313" key="1">
    <source>
        <dbReference type="EMBL" id="CAB4218883.1"/>
    </source>
</evidence>
<accession>A0A6J5STU3</accession>
<dbReference type="Pfam" id="PF05069">
    <property type="entry name" value="Phage_tail_S"/>
    <property type="match status" value="1"/>
</dbReference>
<dbReference type="EMBL" id="LR797460">
    <property type="protein sequence ID" value="CAB4218883.1"/>
    <property type="molecule type" value="Genomic_DNA"/>
</dbReference>
<dbReference type="InterPro" id="IPR006522">
    <property type="entry name" value="Phage_virion_morphogenesis"/>
</dbReference>
<name>A0A6J5STU3_9CAUD</name>
<gene>
    <name evidence="1" type="ORF">UFOVP1596_49</name>
</gene>
<proteinExistence type="predicted"/>
<sequence>MSKFGLNRILKNFNQLKHDLPERVANDGQRFFSKSFRDQGFTDENLVKWKARRRSRRNRKNQTKPILVQRGRLRREVANSVKKVSFEEILFQVSAPYAKIHNEGGVIHKKAGRANFKIHSDGRSRFARAKNANFQQDTRAHDITIPQRKFMGNSRTLTRNIRKRISDALKTLKR</sequence>